<evidence type="ECO:0000313" key="3">
    <source>
        <dbReference type="Proteomes" id="UP001169862"/>
    </source>
</evidence>
<evidence type="ECO:0000313" key="1">
    <source>
        <dbReference type="EMBL" id="MDO6453531.1"/>
    </source>
</evidence>
<accession>A0AAW7XH34</accession>
<dbReference type="Proteomes" id="UP001169862">
    <property type="component" value="Unassembled WGS sequence"/>
</dbReference>
<dbReference type="RefSeq" id="WP_290034954.1">
    <property type="nucleotide sequence ID" value="NZ_CAXHZV010000004.1"/>
</dbReference>
<proteinExistence type="predicted"/>
<dbReference type="AlphaFoldDB" id="A0AAW7XH34"/>
<comment type="caution">
    <text evidence="1">The sequence shown here is derived from an EMBL/GenBank/DDBJ whole genome shotgun (WGS) entry which is preliminary data.</text>
</comment>
<dbReference type="InterPro" id="IPR026286">
    <property type="entry name" value="MaiA/AMDase"/>
</dbReference>
<organism evidence="1 3">
    <name type="scientific">Neptunomonas phycophila</name>
    <dbReference type="NCBI Taxonomy" id="1572645"/>
    <lineage>
        <taxon>Bacteria</taxon>
        <taxon>Pseudomonadati</taxon>
        <taxon>Pseudomonadota</taxon>
        <taxon>Gammaproteobacteria</taxon>
        <taxon>Oceanospirillales</taxon>
        <taxon>Oceanospirillaceae</taxon>
        <taxon>Neptunomonas</taxon>
    </lineage>
</organism>
<gene>
    <name evidence="1" type="ORF">Q4490_08135</name>
    <name evidence="2" type="ORF">Q8W30_07035</name>
</gene>
<reference evidence="1" key="1">
    <citation type="submission" date="2023-07" db="EMBL/GenBank/DDBJ databases">
        <title>Genome content predicts the carbon catabolic preferences of heterotrophic bacteria.</title>
        <authorList>
            <person name="Gralka M."/>
        </authorList>
    </citation>
    <scope>NUCLEOTIDE SEQUENCE</scope>
    <source>
        <strain evidence="2">5G01</strain>
        <strain evidence="1">I2M16</strain>
    </source>
</reference>
<evidence type="ECO:0000313" key="2">
    <source>
        <dbReference type="EMBL" id="MDP2522326.1"/>
    </source>
</evidence>
<sequence>MSITTKRTLLGVLTPSSNTALEPLTSSMLNNLPSVTSHFSRFRVTRISLDDRDLGQFNHTAPLEASDLLADARMDVIGWSGTAAGWLGFDHDVQLCQAIEARTGIRATSSILALNEVLNSMGVKRFGLVSPYTSDVQDCIIRNYQDIGIECVAESHLDLSENFSFSEVDEIALSRQVAAVAAKKPDAIVLYCTNLRSAHLASQWEQEFGIPVIDTTSTVVWKMLSMAGHNPAAVVGWGRFFQEASAHV</sequence>
<dbReference type="Pfam" id="PF17645">
    <property type="entry name" value="Amdase"/>
    <property type="match status" value="1"/>
</dbReference>
<dbReference type="InterPro" id="IPR053714">
    <property type="entry name" value="Iso_Racemase_Enz_sf"/>
</dbReference>
<dbReference type="PIRSF" id="PIRSF015736">
    <property type="entry name" value="MI"/>
    <property type="match status" value="1"/>
</dbReference>
<name>A0AAW7XH34_9GAMM</name>
<dbReference type="Proteomes" id="UP001177341">
    <property type="component" value="Unassembled WGS sequence"/>
</dbReference>
<dbReference type="Gene3D" id="3.40.50.12500">
    <property type="match status" value="1"/>
</dbReference>
<dbReference type="EMBL" id="JAUYVO010000004">
    <property type="protein sequence ID" value="MDP2522326.1"/>
    <property type="molecule type" value="Genomic_DNA"/>
</dbReference>
<protein>
    <submittedName>
        <fullName evidence="1">Aspartate/glutamate racemase family protein</fullName>
    </submittedName>
</protein>
<dbReference type="PANTHER" id="PTHR40267">
    <property type="entry name" value="BLR3294 PROTEIN"/>
    <property type="match status" value="1"/>
</dbReference>
<dbReference type="EMBL" id="JAUOPG010000004">
    <property type="protein sequence ID" value="MDO6453531.1"/>
    <property type="molecule type" value="Genomic_DNA"/>
</dbReference>
<evidence type="ECO:0000313" key="4">
    <source>
        <dbReference type="Proteomes" id="UP001177341"/>
    </source>
</evidence>
<dbReference type="PANTHER" id="PTHR40267:SF1">
    <property type="entry name" value="BLR3294 PROTEIN"/>
    <property type="match status" value="1"/>
</dbReference>
<keyword evidence="4" id="KW-1185">Reference proteome</keyword>